<evidence type="ECO:0000256" key="5">
    <source>
        <dbReference type="ARBA" id="ARBA00022692"/>
    </source>
</evidence>
<evidence type="ECO:0000313" key="11">
    <source>
        <dbReference type="Proteomes" id="UP000064029"/>
    </source>
</evidence>
<evidence type="ECO:0000313" key="10">
    <source>
        <dbReference type="EMBL" id="KVG69427.1"/>
    </source>
</evidence>
<dbReference type="GO" id="GO:0005886">
    <property type="term" value="C:plasma membrane"/>
    <property type="evidence" value="ECO:0007669"/>
    <property type="project" value="UniProtKB-SubCell"/>
</dbReference>
<evidence type="ECO:0000256" key="3">
    <source>
        <dbReference type="ARBA" id="ARBA00022475"/>
    </source>
</evidence>
<evidence type="ECO:0000256" key="6">
    <source>
        <dbReference type="ARBA" id="ARBA00022989"/>
    </source>
</evidence>
<keyword evidence="3" id="KW-1003">Cell membrane</keyword>
<dbReference type="PANTHER" id="PTHR30576">
    <property type="entry name" value="COLANIC BIOSYNTHESIS UDP-GLUCOSE LIPID CARRIER TRANSFERASE"/>
    <property type="match status" value="1"/>
</dbReference>
<dbReference type="PANTHER" id="PTHR30576:SF4">
    <property type="entry name" value="UNDECAPRENYL-PHOSPHATE GALACTOSE PHOSPHOTRANSFERASE"/>
    <property type="match status" value="1"/>
</dbReference>
<protein>
    <recommendedName>
        <fullName evidence="9">Bacterial sugar transferase domain-containing protein</fullName>
    </recommendedName>
</protein>
<keyword evidence="5 8" id="KW-0812">Transmembrane</keyword>
<feature type="transmembrane region" description="Helical" evidence="8">
    <location>
        <begin position="25"/>
        <end position="51"/>
    </location>
</feature>
<dbReference type="GO" id="GO:0016780">
    <property type="term" value="F:phosphotransferase activity, for other substituted phosphate groups"/>
    <property type="evidence" value="ECO:0007669"/>
    <property type="project" value="TreeGrafter"/>
</dbReference>
<feature type="domain" description="Bacterial sugar transferase" evidence="9">
    <location>
        <begin position="23"/>
        <end position="213"/>
    </location>
</feature>
<sequence>MQPQDVSGLEERAALPGESDRVKRVFDIVCALSMIVVLAPLLLVIAVMVMLDGGPCVFGHTRIGLNGVKFRCLKFRSMVTNADEVLKELLERDPVARAEWERDFKLKDDVRITRLGRFIRRTSIDELPQLWNVVRGEMSLVGPRPIVEAELERYGAYTNYYLMTKPGITGMWQVSGRSDLDYASRVSLDVQYARTRSFAGDALIMIKTIGVALKRRGAY</sequence>
<dbReference type="Pfam" id="PF02397">
    <property type="entry name" value="Bac_transf"/>
    <property type="match status" value="1"/>
</dbReference>
<evidence type="ECO:0000256" key="1">
    <source>
        <dbReference type="ARBA" id="ARBA00004236"/>
    </source>
</evidence>
<evidence type="ECO:0000259" key="9">
    <source>
        <dbReference type="Pfam" id="PF02397"/>
    </source>
</evidence>
<organism evidence="10 11">
    <name type="scientific">Burkholderia ubonensis</name>
    <dbReference type="NCBI Taxonomy" id="101571"/>
    <lineage>
        <taxon>Bacteria</taxon>
        <taxon>Pseudomonadati</taxon>
        <taxon>Pseudomonadota</taxon>
        <taxon>Betaproteobacteria</taxon>
        <taxon>Burkholderiales</taxon>
        <taxon>Burkholderiaceae</taxon>
        <taxon>Burkholderia</taxon>
        <taxon>Burkholderia cepacia complex</taxon>
    </lineage>
</organism>
<dbReference type="EMBL" id="LOXM01000099">
    <property type="protein sequence ID" value="KVG69427.1"/>
    <property type="molecule type" value="Genomic_DNA"/>
</dbReference>
<comment type="similarity">
    <text evidence="2">Belongs to the bacterial sugar transferase family.</text>
</comment>
<evidence type="ECO:0000256" key="4">
    <source>
        <dbReference type="ARBA" id="ARBA00022679"/>
    </source>
</evidence>
<proteinExistence type="inferred from homology"/>
<name>A0A103RKE7_9BURK</name>
<evidence type="ECO:0000256" key="2">
    <source>
        <dbReference type="ARBA" id="ARBA00006464"/>
    </source>
</evidence>
<keyword evidence="6 8" id="KW-1133">Transmembrane helix</keyword>
<dbReference type="AlphaFoldDB" id="A0A103RKE7"/>
<keyword evidence="4" id="KW-0808">Transferase</keyword>
<reference evidence="10 11" key="1">
    <citation type="submission" date="2015-11" db="EMBL/GenBank/DDBJ databases">
        <title>Expanding the genomic diversity of Burkholderia species for the development of highly accurate diagnostics.</title>
        <authorList>
            <person name="Sahl J."/>
            <person name="Keim P."/>
            <person name="Wagner D."/>
        </authorList>
    </citation>
    <scope>NUCLEOTIDE SEQUENCE [LARGE SCALE GENOMIC DNA]</scope>
    <source>
        <strain evidence="10 11">MSMB2036</strain>
    </source>
</reference>
<comment type="subcellular location">
    <subcellularLocation>
        <location evidence="1">Cell membrane</location>
    </subcellularLocation>
</comment>
<gene>
    <name evidence="10" type="ORF">WJ33_22600</name>
</gene>
<evidence type="ECO:0000256" key="7">
    <source>
        <dbReference type="ARBA" id="ARBA00023136"/>
    </source>
</evidence>
<comment type="caution">
    <text evidence="10">The sequence shown here is derived from an EMBL/GenBank/DDBJ whole genome shotgun (WGS) entry which is preliminary data.</text>
</comment>
<evidence type="ECO:0000256" key="8">
    <source>
        <dbReference type="SAM" id="Phobius"/>
    </source>
</evidence>
<dbReference type="InterPro" id="IPR003362">
    <property type="entry name" value="Bact_transf"/>
</dbReference>
<accession>A0A103RKE7</accession>
<keyword evidence="7 8" id="KW-0472">Membrane</keyword>
<dbReference type="Proteomes" id="UP000064029">
    <property type="component" value="Unassembled WGS sequence"/>
</dbReference>